<gene>
    <name evidence="1" type="ORF">QYF61_020982</name>
</gene>
<organism evidence="1 2">
    <name type="scientific">Mycteria americana</name>
    <name type="common">Wood stork</name>
    <dbReference type="NCBI Taxonomy" id="33587"/>
    <lineage>
        <taxon>Eukaryota</taxon>
        <taxon>Metazoa</taxon>
        <taxon>Chordata</taxon>
        <taxon>Craniata</taxon>
        <taxon>Vertebrata</taxon>
        <taxon>Euteleostomi</taxon>
        <taxon>Archelosauria</taxon>
        <taxon>Archosauria</taxon>
        <taxon>Dinosauria</taxon>
        <taxon>Saurischia</taxon>
        <taxon>Theropoda</taxon>
        <taxon>Coelurosauria</taxon>
        <taxon>Aves</taxon>
        <taxon>Neognathae</taxon>
        <taxon>Neoaves</taxon>
        <taxon>Aequornithes</taxon>
        <taxon>Ciconiiformes</taxon>
        <taxon>Ciconiidae</taxon>
        <taxon>Mycteria</taxon>
    </lineage>
</organism>
<evidence type="ECO:0000313" key="1">
    <source>
        <dbReference type="EMBL" id="KAK4827704.1"/>
    </source>
</evidence>
<dbReference type="AlphaFoldDB" id="A0AAN7S0F2"/>
<dbReference type="Proteomes" id="UP001333110">
    <property type="component" value="Unassembled WGS sequence"/>
</dbReference>
<comment type="caution">
    <text evidence="1">The sequence shown here is derived from an EMBL/GenBank/DDBJ whole genome shotgun (WGS) entry which is preliminary data.</text>
</comment>
<reference evidence="1 2" key="1">
    <citation type="journal article" date="2023" name="J. Hered.">
        <title>Chromosome-level genome of the wood stork (Mycteria americana) provides insight into avian chromosome evolution.</title>
        <authorList>
            <person name="Flamio R. Jr."/>
            <person name="Ramstad K.M."/>
        </authorList>
    </citation>
    <scope>NUCLEOTIDE SEQUENCE [LARGE SCALE GENOMIC DNA]</scope>
    <source>
        <strain evidence="1">JAX WOST 10</strain>
    </source>
</reference>
<keyword evidence="2" id="KW-1185">Reference proteome</keyword>
<proteinExistence type="predicted"/>
<evidence type="ECO:0000313" key="2">
    <source>
        <dbReference type="Proteomes" id="UP001333110"/>
    </source>
</evidence>
<sequence length="154" mass="16902">MILKVFSNLYDSVILWETEPKGTNKGEGKAIGKRWAGACSKRLPRSCSQQLEEPPWPCWSWAPAAPVAWGAATELGVTTPVGEANPWGAETEGFGVNPELCHLMVTAAKAAFNLRISNEPFLVCESEIQQSTSPHWLLYHLGQEVVIDSLQELP</sequence>
<dbReference type="EMBL" id="JAUNZN010000002">
    <property type="protein sequence ID" value="KAK4827704.1"/>
    <property type="molecule type" value="Genomic_DNA"/>
</dbReference>
<protein>
    <submittedName>
        <fullName evidence="1">Uncharacterized protein</fullName>
    </submittedName>
</protein>
<name>A0AAN7S0F2_MYCAM</name>
<accession>A0AAN7S0F2</accession>